<gene>
    <name evidence="1" type="ORF">NF27_GY00040</name>
</gene>
<dbReference type="RefSeq" id="WP_039458034.1">
    <property type="nucleotide sequence ID" value="NZ_JSWE01000170.1"/>
</dbReference>
<sequence>MKEEMGLYNKTLTRSGFGDNIKKRKIVKSLITAFEVNDQLTQIKLFKSLGNIYLKKNDFLTANVFYNFSLSICNNSKKKIF</sequence>
<reference evidence="1 2" key="1">
    <citation type="submission" date="2014-11" db="EMBL/GenBank/DDBJ databases">
        <title>A Rickettsiales Symbiont of Amoebae With Ancient Features.</title>
        <authorList>
            <person name="Schulz F."/>
            <person name="Martijn J."/>
            <person name="Wascher F."/>
            <person name="Kostanjsek R."/>
            <person name="Ettema T.J."/>
            <person name="Horn M."/>
        </authorList>
    </citation>
    <scope>NUCLEOTIDE SEQUENCE [LARGE SCALE GENOMIC DNA]</scope>
    <source>
        <strain evidence="1 2">UWC36</strain>
    </source>
</reference>
<name>A0A0C1MRI8_9RICK</name>
<comment type="caution">
    <text evidence="1">The sequence shown here is derived from an EMBL/GenBank/DDBJ whole genome shotgun (WGS) entry which is preliminary data.</text>
</comment>
<dbReference type="Proteomes" id="UP000031258">
    <property type="component" value="Unassembled WGS sequence"/>
</dbReference>
<keyword evidence="2" id="KW-1185">Reference proteome</keyword>
<dbReference type="STRING" id="86105.NF27_GY00040"/>
<dbReference type="AlphaFoldDB" id="A0A0C1MRI8"/>
<evidence type="ECO:0000313" key="2">
    <source>
        <dbReference type="Proteomes" id="UP000031258"/>
    </source>
</evidence>
<dbReference type="EMBL" id="JSWE01000170">
    <property type="protein sequence ID" value="KIE04657.1"/>
    <property type="molecule type" value="Genomic_DNA"/>
</dbReference>
<accession>A0A0C1MRI8</accession>
<evidence type="ECO:0000313" key="1">
    <source>
        <dbReference type="EMBL" id="KIE04657.1"/>
    </source>
</evidence>
<organism evidence="1 2">
    <name type="scientific">Candidatus Jidaibacter acanthamoebae</name>
    <dbReference type="NCBI Taxonomy" id="86105"/>
    <lineage>
        <taxon>Bacteria</taxon>
        <taxon>Pseudomonadati</taxon>
        <taxon>Pseudomonadota</taxon>
        <taxon>Alphaproteobacteria</taxon>
        <taxon>Rickettsiales</taxon>
        <taxon>Candidatus Midichloriaceae</taxon>
        <taxon>Candidatus Jidaibacter</taxon>
    </lineage>
</organism>
<protein>
    <submittedName>
        <fullName evidence="1">Uncharacterized protein</fullName>
    </submittedName>
</protein>
<proteinExistence type="predicted"/>